<comment type="caution">
    <text evidence="2">The sequence shown here is derived from an EMBL/GenBank/DDBJ whole genome shotgun (WGS) entry which is preliminary data.</text>
</comment>
<accession>A0A4Y3KRA2</accession>
<dbReference type="Proteomes" id="UP000320461">
    <property type="component" value="Unassembled WGS sequence"/>
</dbReference>
<proteinExistence type="predicted"/>
<evidence type="ECO:0000313" key="3">
    <source>
        <dbReference type="Proteomes" id="UP000320461"/>
    </source>
</evidence>
<keyword evidence="3" id="KW-1185">Reference proteome</keyword>
<dbReference type="RefSeq" id="WP_170211004.1">
    <property type="nucleotide sequence ID" value="NZ_BJLQ01000059.1"/>
</dbReference>
<feature type="compositionally biased region" description="Low complexity" evidence="1">
    <location>
        <begin position="14"/>
        <end position="30"/>
    </location>
</feature>
<protein>
    <submittedName>
        <fullName evidence="2">Uncharacterized protein</fullName>
    </submittedName>
</protein>
<name>A0A4Y3KRA2_9CELL</name>
<organism evidence="2 3">
    <name type="scientific">Cellulomonas gelida</name>
    <dbReference type="NCBI Taxonomy" id="1712"/>
    <lineage>
        <taxon>Bacteria</taxon>
        <taxon>Bacillati</taxon>
        <taxon>Actinomycetota</taxon>
        <taxon>Actinomycetes</taxon>
        <taxon>Micrococcales</taxon>
        <taxon>Cellulomonadaceae</taxon>
        <taxon>Cellulomonas</taxon>
    </lineage>
</organism>
<evidence type="ECO:0000313" key="2">
    <source>
        <dbReference type="EMBL" id="GEA85904.1"/>
    </source>
</evidence>
<feature type="region of interest" description="Disordered" evidence="1">
    <location>
        <begin position="1"/>
        <end position="71"/>
    </location>
</feature>
<gene>
    <name evidence="2" type="ORF">CGE01nite_31550</name>
</gene>
<sequence>MSENDQPVTPPWPDRVVPGGAPDPVAATAPVAPPPPDAPDQGDPDALLQEERPIVLPPAGPQTGVVTPPLQ</sequence>
<reference evidence="2 3" key="1">
    <citation type="submission" date="2019-06" db="EMBL/GenBank/DDBJ databases">
        <title>Whole genome shotgun sequence of Cellulomonas gelida NBRC 3748.</title>
        <authorList>
            <person name="Hosoyama A."/>
            <person name="Uohara A."/>
            <person name="Ohji S."/>
            <person name="Ichikawa N."/>
        </authorList>
    </citation>
    <scope>NUCLEOTIDE SEQUENCE [LARGE SCALE GENOMIC DNA]</scope>
    <source>
        <strain evidence="2 3">NBRC 3748</strain>
    </source>
</reference>
<dbReference type="AlphaFoldDB" id="A0A4Y3KRA2"/>
<dbReference type="EMBL" id="BJLQ01000059">
    <property type="protein sequence ID" value="GEA85904.1"/>
    <property type="molecule type" value="Genomic_DNA"/>
</dbReference>
<evidence type="ECO:0000256" key="1">
    <source>
        <dbReference type="SAM" id="MobiDB-lite"/>
    </source>
</evidence>